<organism evidence="1 2">
    <name type="scientific">Aquamicrobium defluvii</name>
    <dbReference type="NCBI Taxonomy" id="69279"/>
    <lineage>
        <taxon>Bacteria</taxon>
        <taxon>Pseudomonadati</taxon>
        <taxon>Pseudomonadota</taxon>
        <taxon>Alphaproteobacteria</taxon>
        <taxon>Hyphomicrobiales</taxon>
        <taxon>Phyllobacteriaceae</taxon>
        <taxon>Aquamicrobium</taxon>
    </lineage>
</organism>
<reference evidence="1 2" key="1">
    <citation type="submission" date="2019-03" db="EMBL/GenBank/DDBJ databases">
        <title>Genomic Encyclopedia of Type Strains, Phase IV (KMG-IV): sequencing the most valuable type-strain genomes for metagenomic binning, comparative biology and taxonomic classification.</title>
        <authorList>
            <person name="Goeker M."/>
        </authorList>
    </citation>
    <scope>NUCLEOTIDE SEQUENCE [LARGE SCALE GENOMIC DNA]</scope>
    <source>
        <strain evidence="1 2">DSM 11603</strain>
    </source>
</reference>
<dbReference type="SUPFAM" id="SSF88697">
    <property type="entry name" value="PUA domain-like"/>
    <property type="match status" value="1"/>
</dbReference>
<dbReference type="AlphaFoldDB" id="A0A4R6YH01"/>
<comment type="caution">
    <text evidence="1">The sequence shown here is derived from an EMBL/GenBank/DDBJ whole genome shotgun (WGS) entry which is preliminary data.</text>
</comment>
<evidence type="ECO:0008006" key="3">
    <source>
        <dbReference type="Google" id="ProtNLM"/>
    </source>
</evidence>
<dbReference type="EMBL" id="SNZF01000008">
    <property type="protein sequence ID" value="TDR35711.1"/>
    <property type="molecule type" value="Genomic_DNA"/>
</dbReference>
<protein>
    <recommendedName>
        <fullName evidence="3">ASCH domain-containing protein</fullName>
    </recommendedName>
</protein>
<name>A0A4R6YH01_9HYPH</name>
<evidence type="ECO:0000313" key="1">
    <source>
        <dbReference type="EMBL" id="TDR35711.1"/>
    </source>
</evidence>
<accession>A0A4R6YH01</accession>
<sequence length="168" mass="18649">MMPTLHTGSLADALLPRLALSVRQPWAHALAMGWKPVENRSWRVITPQRQHIGFFCIHASKGMTRAEYEDGRDFIEDMGFECPPAAELQRGGIVGIGRMLGIVRKCDSPWFFGPKGLLVSDAYPIQFIPSAGKLYFFEWKPGGEAVPPAKWMLDAAVVPLKSPQGMLL</sequence>
<keyword evidence="2" id="KW-1185">Reference proteome</keyword>
<dbReference type="Gene3D" id="2.30.130.30">
    <property type="entry name" value="Hypothetical protein"/>
    <property type="match status" value="1"/>
</dbReference>
<dbReference type="RefSeq" id="WP_208110825.1">
    <property type="nucleotide sequence ID" value="NZ_SNZF01000008.1"/>
</dbReference>
<dbReference type="InterPro" id="IPR015947">
    <property type="entry name" value="PUA-like_sf"/>
</dbReference>
<proteinExistence type="predicted"/>
<evidence type="ECO:0000313" key="2">
    <source>
        <dbReference type="Proteomes" id="UP000294958"/>
    </source>
</evidence>
<gene>
    <name evidence="1" type="ORF">DES43_108136</name>
</gene>
<dbReference type="Proteomes" id="UP000294958">
    <property type="component" value="Unassembled WGS sequence"/>
</dbReference>